<keyword evidence="1" id="KW-0472">Membrane</keyword>
<dbReference type="Proteomes" id="UP001647436">
    <property type="component" value="Unassembled WGS sequence"/>
</dbReference>
<accession>A0ABS5LWJ4</accession>
<gene>
    <name evidence="2" type="ORF">DJFAAGMI_03449</name>
</gene>
<organism evidence="2 3">
    <name type="scientific">Comamonas brasiliensis</name>
    <dbReference type="NCBI Taxonomy" id="1812482"/>
    <lineage>
        <taxon>Bacteria</taxon>
        <taxon>Pseudomonadati</taxon>
        <taxon>Pseudomonadota</taxon>
        <taxon>Betaproteobacteria</taxon>
        <taxon>Burkholderiales</taxon>
        <taxon>Comamonadaceae</taxon>
        <taxon>Comamonas</taxon>
    </lineage>
</organism>
<dbReference type="Pfam" id="PF11067">
    <property type="entry name" value="DUF2868"/>
    <property type="match status" value="1"/>
</dbReference>
<name>A0ABS5LWJ4_9BURK</name>
<proteinExistence type="predicted"/>
<feature type="transmembrane region" description="Helical" evidence="1">
    <location>
        <begin position="323"/>
        <end position="342"/>
    </location>
</feature>
<keyword evidence="1" id="KW-1133">Transmembrane helix</keyword>
<comment type="caution">
    <text evidence="2">The sequence shown here is derived from an EMBL/GenBank/DDBJ whole genome shotgun (WGS) entry which is preliminary data.</text>
</comment>
<keyword evidence="1" id="KW-0812">Transmembrane</keyword>
<protein>
    <recommendedName>
        <fullName evidence="4">DUF2868 domain-containing protein</fullName>
    </recommendedName>
</protein>
<feature type="transmembrane region" description="Helical" evidence="1">
    <location>
        <begin position="115"/>
        <end position="134"/>
    </location>
</feature>
<feature type="transmembrane region" description="Helical" evidence="1">
    <location>
        <begin position="146"/>
        <end position="166"/>
    </location>
</feature>
<reference evidence="2 3" key="1">
    <citation type="submission" date="2020-03" db="EMBL/GenBank/DDBJ databases">
        <title>The role of nitrogen metabolism on polyethylene biodegradation.</title>
        <authorList>
            <person name="Peixoto J."/>
            <person name="Vizzotto C.S."/>
            <person name="Ramos A."/>
            <person name="Alves G."/>
            <person name="Steindorff A."/>
            <person name="Kruger R."/>
        </authorList>
    </citation>
    <scope>NUCLEOTIDE SEQUENCE [LARGE SCALE GENOMIC DNA]</scope>
    <source>
        <strain evidence="2 3">PE63</strain>
    </source>
</reference>
<evidence type="ECO:0000313" key="2">
    <source>
        <dbReference type="EMBL" id="MBS3020687.1"/>
    </source>
</evidence>
<sequence length="506" mass="55225">MPAALTKNVLTAIVLIFATPSLALKHNKGMKASSARDIVFAHALETAAAHEALPTAERCTAITQECLHAQGKTRGGGRAAFEGFLHERAQRVIAAAQLPADIRAMARQRAGISRWMVLAVMAAAFALGFAGHAITDPHRVDLLSASLIGIVLWNLLVYALLLLTWLRSLVRHKKAVIAPLEPEQGQGAAAAPGGWLQKLQARKWSVSRGTGLRKMALNFERNWWQVNQRPRHAQWLVCLHLGAAMLALGALASLWLTGLTRAYQVGWESTFLSPSAVQTCLNLLFAPVQHLLGLVPWSLAQIQALQGWSAGDAADAGPRWVQLYSWLLGLMVVAPRLLLALWQGARVWWLSQHLTLPLQQPYFQKLQRDWAGRATELLVQPYSLDITPEREAALRNHVARSYGAGAQLALLPVLPYGSPLPDAAAVDAQQVLLLNLAATPEAEIHGVLLAQVLNRWGAQTDVWLWAADFRARNSGAPARVQEREQLWREFVRSAGLNATLVPGAGV</sequence>
<dbReference type="EMBL" id="JAANES010000004">
    <property type="protein sequence ID" value="MBS3020687.1"/>
    <property type="molecule type" value="Genomic_DNA"/>
</dbReference>
<evidence type="ECO:0008006" key="4">
    <source>
        <dbReference type="Google" id="ProtNLM"/>
    </source>
</evidence>
<feature type="transmembrane region" description="Helical" evidence="1">
    <location>
        <begin position="235"/>
        <end position="256"/>
    </location>
</feature>
<evidence type="ECO:0000256" key="1">
    <source>
        <dbReference type="SAM" id="Phobius"/>
    </source>
</evidence>
<dbReference type="InterPro" id="IPR021296">
    <property type="entry name" value="DUF2868"/>
</dbReference>
<evidence type="ECO:0000313" key="3">
    <source>
        <dbReference type="Proteomes" id="UP001647436"/>
    </source>
</evidence>
<keyword evidence="3" id="KW-1185">Reference proteome</keyword>